<name>A0A495XHW4_9PSEU</name>
<dbReference type="InterPro" id="IPR036390">
    <property type="entry name" value="WH_DNA-bd_sf"/>
</dbReference>
<dbReference type="Proteomes" id="UP000272729">
    <property type="component" value="Unassembled WGS sequence"/>
</dbReference>
<dbReference type="PANTHER" id="PTHR43537">
    <property type="entry name" value="TRANSCRIPTIONAL REGULATOR, GNTR FAMILY"/>
    <property type="match status" value="1"/>
</dbReference>
<reference evidence="5 6" key="1">
    <citation type="submission" date="2018-10" db="EMBL/GenBank/DDBJ databases">
        <title>Sequencing the genomes of 1000 actinobacteria strains.</title>
        <authorList>
            <person name="Klenk H.-P."/>
        </authorList>
    </citation>
    <scope>NUCLEOTIDE SEQUENCE [LARGE SCALE GENOMIC DNA]</scope>
    <source>
        <strain evidence="5 6">DSM 43911</strain>
    </source>
</reference>
<dbReference type="AlphaFoldDB" id="A0A495XHW4"/>
<comment type="caution">
    <text evidence="5">The sequence shown here is derived from an EMBL/GenBank/DDBJ whole genome shotgun (WGS) entry which is preliminary data.</text>
</comment>
<keyword evidence="3" id="KW-0804">Transcription</keyword>
<dbReference type="InterPro" id="IPR008920">
    <property type="entry name" value="TF_FadR/GntR_C"/>
</dbReference>
<dbReference type="EMBL" id="RBXR01000001">
    <property type="protein sequence ID" value="RKT72685.1"/>
    <property type="molecule type" value="Genomic_DNA"/>
</dbReference>
<dbReference type="GO" id="GO:0003700">
    <property type="term" value="F:DNA-binding transcription factor activity"/>
    <property type="evidence" value="ECO:0007669"/>
    <property type="project" value="InterPro"/>
</dbReference>
<accession>A0A495XHW4</accession>
<dbReference type="RefSeq" id="WP_121231919.1">
    <property type="nucleotide sequence ID" value="NZ_JBIUBA010000056.1"/>
</dbReference>
<gene>
    <name evidence="5" type="ORF">DFJ66_6009</name>
</gene>
<dbReference type="InterPro" id="IPR011711">
    <property type="entry name" value="GntR_C"/>
</dbReference>
<dbReference type="SUPFAM" id="SSF48008">
    <property type="entry name" value="GntR ligand-binding domain-like"/>
    <property type="match status" value="1"/>
</dbReference>
<dbReference type="InterPro" id="IPR000524">
    <property type="entry name" value="Tscrpt_reg_HTH_GntR"/>
</dbReference>
<evidence type="ECO:0000259" key="4">
    <source>
        <dbReference type="PROSITE" id="PS50949"/>
    </source>
</evidence>
<dbReference type="PANTHER" id="PTHR43537:SF45">
    <property type="entry name" value="GNTR FAMILY REGULATORY PROTEIN"/>
    <property type="match status" value="1"/>
</dbReference>
<evidence type="ECO:0000256" key="1">
    <source>
        <dbReference type="ARBA" id="ARBA00023015"/>
    </source>
</evidence>
<dbReference type="Gene3D" id="1.20.120.530">
    <property type="entry name" value="GntR ligand-binding domain-like"/>
    <property type="match status" value="1"/>
</dbReference>
<dbReference type="Pfam" id="PF07729">
    <property type="entry name" value="FCD"/>
    <property type="match status" value="1"/>
</dbReference>
<evidence type="ECO:0000313" key="5">
    <source>
        <dbReference type="EMBL" id="RKT72685.1"/>
    </source>
</evidence>
<dbReference type="PROSITE" id="PS50949">
    <property type="entry name" value="HTH_GNTR"/>
    <property type="match status" value="1"/>
</dbReference>
<keyword evidence="6" id="KW-1185">Reference proteome</keyword>
<keyword evidence="2" id="KW-0238">DNA-binding</keyword>
<dbReference type="Gene3D" id="1.10.10.10">
    <property type="entry name" value="Winged helix-like DNA-binding domain superfamily/Winged helix DNA-binding domain"/>
    <property type="match status" value="1"/>
</dbReference>
<dbReference type="Pfam" id="PF00392">
    <property type="entry name" value="GntR"/>
    <property type="match status" value="1"/>
</dbReference>
<protein>
    <submittedName>
        <fullName evidence="5">GntR family transcriptional regulator</fullName>
    </submittedName>
</protein>
<sequence>MTASGGEAADQVPPHRLNTADQVAAVLRKRITDGLLEPGRQLREEQLATALGISRNTIREAFRVLLHDELIVREPYRGVFVRVVTAEDVEDVFRTRKLLEPLGLDALVADPAAAARLLEIADTADAAARAGDWRGVGTANLDLHRALVEPCRSRRLDRMFTQLFAELRLAFLLADDPQPLHEPYLAWNRRIAELVVAGDADAARRELLRYLDDAERRITAAVRAKN</sequence>
<evidence type="ECO:0000313" key="6">
    <source>
        <dbReference type="Proteomes" id="UP000272729"/>
    </source>
</evidence>
<keyword evidence="1" id="KW-0805">Transcription regulation</keyword>
<dbReference type="SUPFAM" id="SSF46785">
    <property type="entry name" value="Winged helix' DNA-binding domain"/>
    <property type="match status" value="1"/>
</dbReference>
<dbReference type="OrthoDB" id="5243844at2"/>
<evidence type="ECO:0000256" key="2">
    <source>
        <dbReference type="ARBA" id="ARBA00023125"/>
    </source>
</evidence>
<evidence type="ECO:0000256" key="3">
    <source>
        <dbReference type="ARBA" id="ARBA00023163"/>
    </source>
</evidence>
<dbReference type="CDD" id="cd07377">
    <property type="entry name" value="WHTH_GntR"/>
    <property type="match status" value="1"/>
</dbReference>
<dbReference type="InterPro" id="IPR036388">
    <property type="entry name" value="WH-like_DNA-bd_sf"/>
</dbReference>
<dbReference type="SMART" id="SM00345">
    <property type="entry name" value="HTH_GNTR"/>
    <property type="match status" value="1"/>
</dbReference>
<dbReference type="SMART" id="SM00895">
    <property type="entry name" value="FCD"/>
    <property type="match status" value="1"/>
</dbReference>
<dbReference type="GO" id="GO:0003677">
    <property type="term" value="F:DNA binding"/>
    <property type="evidence" value="ECO:0007669"/>
    <property type="project" value="UniProtKB-KW"/>
</dbReference>
<organism evidence="5 6">
    <name type="scientific">Saccharothrix variisporea</name>
    <dbReference type="NCBI Taxonomy" id="543527"/>
    <lineage>
        <taxon>Bacteria</taxon>
        <taxon>Bacillati</taxon>
        <taxon>Actinomycetota</taxon>
        <taxon>Actinomycetes</taxon>
        <taxon>Pseudonocardiales</taxon>
        <taxon>Pseudonocardiaceae</taxon>
        <taxon>Saccharothrix</taxon>
    </lineage>
</organism>
<proteinExistence type="predicted"/>
<feature type="domain" description="HTH gntR-type" evidence="4">
    <location>
        <begin position="17"/>
        <end position="84"/>
    </location>
</feature>